<dbReference type="Proteomes" id="UP001283361">
    <property type="component" value="Unassembled WGS sequence"/>
</dbReference>
<gene>
    <name evidence="2" type="ORF">RRG08_059767</name>
</gene>
<evidence type="ECO:0000313" key="2">
    <source>
        <dbReference type="EMBL" id="KAK3803901.1"/>
    </source>
</evidence>
<dbReference type="AlphaFoldDB" id="A0AAE1BEY6"/>
<proteinExistence type="predicted"/>
<comment type="caution">
    <text evidence="2">The sequence shown here is derived from an EMBL/GenBank/DDBJ whole genome shotgun (WGS) entry which is preliminary data.</text>
</comment>
<protein>
    <submittedName>
        <fullName evidence="2">Uncharacterized protein</fullName>
    </submittedName>
</protein>
<evidence type="ECO:0000313" key="3">
    <source>
        <dbReference type="Proteomes" id="UP001283361"/>
    </source>
</evidence>
<organism evidence="2 3">
    <name type="scientific">Elysia crispata</name>
    <name type="common">lettuce slug</name>
    <dbReference type="NCBI Taxonomy" id="231223"/>
    <lineage>
        <taxon>Eukaryota</taxon>
        <taxon>Metazoa</taxon>
        <taxon>Spiralia</taxon>
        <taxon>Lophotrochozoa</taxon>
        <taxon>Mollusca</taxon>
        <taxon>Gastropoda</taxon>
        <taxon>Heterobranchia</taxon>
        <taxon>Euthyneura</taxon>
        <taxon>Panpulmonata</taxon>
        <taxon>Sacoglossa</taxon>
        <taxon>Placobranchoidea</taxon>
        <taxon>Plakobranchidae</taxon>
        <taxon>Elysia</taxon>
    </lineage>
</organism>
<sequence length="102" mass="11627">MMTSNDCPERKRDEKYVMCNLENQNDLSLEPRPEFQLSVLSDQIEPADTKGHPNRWRTSRRSCEERKTPTQVTLPPSGLAMAWLSTGKALTLTPTSSNPHRD</sequence>
<name>A0AAE1BEY6_9GAST</name>
<evidence type="ECO:0000256" key="1">
    <source>
        <dbReference type="SAM" id="MobiDB-lite"/>
    </source>
</evidence>
<accession>A0AAE1BEY6</accession>
<feature type="region of interest" description="Disordered" evidence="1">
    <location>
        <begin position="45"/>
        <end position="75"/>
    </location>
</feature>
<keyword evidence="3" id="KW-1185">Reference proteome</keyword>
<reference evidence="2" key="1">
    <citation type="journal article" date="2023" name="G3 (Bethesda)">
        <title>A reference genome for the long-term kleptoplast-retaining sea slug Elysia crispata morphotype clarki.</title>
        <authorList>
            <person name="Eastman K.E."/>
            <person name="Pendleton A.L."/>
            <person name="Shaikh M.A."/>
            <person name="Suttiyut T."/>
            <person name="Ogas R."/>
            <person name="Tomko P."/>
            <person name="Gavelis G."/>
            <person name="Widhalm J.R."/>
            <person name="Wisecaver J.H."/>
        </authorList>
    </citation>
    <scope>NUCLEOTIDE SEQUENCE</scope>
    <source>
        <strain evidence="2">ECLA1</strain>
    </source>
</reference>
<dbReference type="EMBL" id="JAWDGP010000077">
    <property type="protein sequence ID" value="KAK3803901.1"/>
    <property type="molecule type" value="Genomic_DNA"/>
</dbReference>